<gene>
    <name evidence="2" type="ORF">GQR93_11005</name>
</gene>
<dbReference type="GO" id="GO:0006355">
    <property type="term" value="P:regulation of DNA-templated transcription"/>
    <property type="evidence" value="ECO:0007669"/>
    <property type="project" value="InterPro"/>
</dbReference>
<dbReference type="InterPro" id="IPR000551">
    <property type="entry name" value="MerR-type_HTH_dom"/>
</dbReference>
<feature type="domain" description="HTH merR-type" evidence="1">
    <location>
        <begin position="4"/>
        <end position="70"/>
    </location>
</feature>
<dbReference type="GeneID" id="69058898"/>
<evidence type="ECO:0000259" key="1">
    <source>
        <dbReference type="Pfam" id="PF13411"/>
    </source>
</evidence>
<name>A0A6G9Q6E4_LENHI</name>
<proteinExistence type="predicted"/>
<evidence type="ECO:0000313" key="2">
    <source>
        <dbReference type="EMBL" id="QHB52676.1"/>
    </source>
</evidence>
<dbReference type="Pfam" id="PF13411">
    <property type="entry name" value="MerR_1"/>
    <property type="match status" value="1"/>
</dbReference>
<dbReference type="EMBL" id="CP047121">
    <property type="protein sequence ID" value="QHB52676.1"/>
    <property type="molecule type" value="Genomic_DNA"/>
</dbReference>
<dbReference type="SUPFAM" id="SSF46955">
    <property type="entry name" value="Putative DNA-binding domain"/>
    <property type="match status" value="1"/>
</dbReference>
<dbReference type="RefSeq" id="WP_003559448.1">
    <property type="nucleotide sequence ID" value="NZ_CABKOL010000104.1"/>
</dbReference>
<sequence>MELSLAESAKQFNVTPEVIADYITEGLVPSKTSLADGSTLNDRDMYWVDMVHCFIQNGSSIQEVKKLIERCDI</sequence>
<organism evidence="2 3">
    <name type="scientific">Lentilactobacillus hilgardii</name>
    <name type="common">Lactobacillus hilgardii</name>
    <dbReference type="NCBI Taxonomy" id="1588"/>
    <lineage>
        <taxon>Bacteria</taxon>
        <taxon>Bacillati</taxon>
        <taxon>Bacillota</taxon>
        <taxon>Bacilli</taxon>
        <taxon>Lactobacillales</taxon>
        <taxon>Lactobacillaceae</taxon>
        <taxon>Lentilactobacillus</taxon>
    </lineage>
</organism>
<dbReference type="Proteomes" id="UP000465035">
    <property type="component" value="Chromosome"/>
</dbReference>
<evidence type="ECO:0000313" key="3">
    <source>
        <dbReference type="Proteomes" id="UP000465035"/>
    </source>
</evidence>
<reference evidence="2 3" key="1">
    <citation type="submission" date="2019-12" db="EMBL/GenBank/DDBJ databases">
        <title>Lactobacillus hilgardii FLUB.</title>
        <authorList>
            <person name="Gustaw K."/>
        </authorList>
    </citation>
    <scope>NUCLEOTIDE SEQUENCE [LARGE SCALE GENOMIC DNA]</scope>
    <source>
        <strain evidence="2 3">FLUB</strain>
    </source>
</reference>
<protein>
    <submittedName>
        <fullName evidence="2">MerR family transcriptional regulator</fullName>
    </submittedName>
</protein>
<accession>A0A6G9Q6E4</accession>
<dbReference type="AlphaFoldDB" id="A0A6G9Q6E4"/>
<dbReference type="GO" id="GO:0003677">
    <property type="term" value="F:DNA binding"/>
    <property type="evidence" value="ECO:0007669"/>
    <property type="project" value="InterPro"/>
</dbReference>
<dbReference type="InterPro" id="IPR009061">
    <property type="entry name" value="DNA-bd_dom_put_sf"/>
</dbReference>
<dbReference type="SMR" id="A0A6G9Q6E4"/>